<name>A0A5C6EL51_9BACT</name>
<dbReference type="CDD" id="cd07983">
    <property type="entry name" value="LPLAT_DUF374-like"/>
    <property type="match status" value="1"/>
</dbReference>
<accession>A0A5C6EL51</accession>
<dbReference type="InterPro" id="IPR007172">
    <property type="entry name" value="DUF374"/>
</dbReference>
<protein>
    <recommendedName>
        <fullName evidence="1">DUF374 domain-containing protein</fullName>
    </recommendedName>
</protein>
<dbReference type="Pfam" id="PF04028">
    <property type="entry name" value="DUF374"/>
    <property type="match status" value="1"/>
</dbReference>
<sequence length="226" mass="24846">MMKRIVPWLVGFAVYGLRLTCRVRVHNDPRGRIRSQTGRTYVFAQLHAHQVAAGMFGDPGTGAMVSRSADAEMIVPTLRLCGKTPVRGSSGKSRKGGATALHCLVRHVESGWPAVIAVDGPRGPRGSVQKGAGFLAQKTRTPVLPVLAIPTRRWILSRTWDRMQIPKPFAIVDVYFGEPIDVGADDDMDEIAETVRRSLHELEHRNDLTERPDSPTPKTAILLRAA</sequence>
<evidence type="ECO:0000313" key="2">
    <source>
        <dbReference type="EMBL" id="TWU49220.1"/>
    </source>
</evidence>
<proteinExistence type="predicted"/>
<comment type="caution">
    <text evidence="2">The sequence shown here is derived from an EMBL/GenBank/DDBJ whole genome shotgun (WGS) entry which is preliminary data.</text>
</comment>
<dbReference type="SUPFAM" id="SSF69593">
    <property type="entry name" value="Glycerol-3-phosphate (1)-acyltransferase"/>
    <property type="match status" value="1"/>
</dbReference>
<keyword evidence="3" id="KW-1185">Reference proteome</keyword>
<dbReference type="EMBL" id="SJPX01000004">
    <property type="protein sequence ID" value="TWU49220.1"/>
    <property type="molecule type" value="Genomic_DNA"/>
</dbReference>
<organism evidence="2 3">
    <name type="scientific">Rubripirellula reticaptiva</name>
    <dbReference type="NCBI Taxonomy" id="2528013"/>
    <lineage>
        <taxon>Bacteria</taxon>
        <taxon>Pseudomonadati</taxon>
        <taxon>Planctomycetota</taxon>
        <taxon>Planctomycetia</taxon>
        <taxon>Pirellulales</taxon>
        <taxon>Pirellulaceae</taxon>
        <taxon>Rubripirellula</taxon>
    </lineage>
</organism>
<gene>
    <name evidence="2" type="ORF">Poly59_38340</name>
</gene>
<dbReference type="AlphaFoldDB" id="A0A5C6EL51"/>
<feature type="domain" description="DUF374" evidence="1">
    <location>
        <begin position="59"/>
        <end position="125"/>
    </location>
</feature>
<evidence type="ECO:0000313" key="3">
    <source>
        <dbReference type="Proteomes" id="UP000317977"/>
    </source>
</evidence>
<reference evidence="2 3" key="1">
    <citation type="submission" date="2019-02" db="EMBL/GenBank/DDBJ databases">
        <title>Deep-cultivation of Planctomycetes and their phenomic and genomic characterization uncovers novel biology.</title>
        <authorList>
            <person name="Wiegand S."/>
            <person name="Jogler M."/>
            <person name="Boedeker C."/>
            <person name="Pinto D."/>
            <person name="Vollmers J."/>
            <person name="Rivas-Marin E."/>
            <person name="Kohn T."/>
            <person name="Peeters S.H."/>
            <person name="Heuer A."/>
            <person name="Rast P."/>
            <person name="Oberbeckmann S."/>
            <person name="Bunk B."/>
            <person name="Jeske O."/>
            <person name="Meyerdierks A."/>
            <person name="Storesund J.E."/>
            <person name="Kallscheuer N."/>
            <person name="Luecker S."/>
            <person name="Lage O.M."/>
            <person name="Pohl T."/>
            <person name="Merkel B.J."/>
            <person name="Hornburger P."/>
            <person name="Mueller R.-W."/>
            <person name="Bruemmer F."/>
            <person name="Labrenz M."/>
            <person name="Spormann A.M."/>
            <person name="Op Den Camp H."/>
            <person name="Overmann J."/>
            <person name="Amann R."/>
            <person name="Jetten M.S.M."/>
            <person name="Mascher T."/>
            <person name="Medema M.H."/>
            <person name="Devos D.P."/>
            <person name="Kaster A.-K."/>
            <person name="Ovreas L."/>
            <person name="Rohde M."/>
            <person name="Galperin M.Y."/>
            <person name="Jogler C."/>
        </authorList>
    </citation>
    <scope>NUCLEOTIDE SEQUENCE [LARGE SCALE GENOMIC DNA]</scope>
    <source>
        <strain evidence="2 3">Poly59</strain>
    </source>
</reference>
<dbReference type="RefSeq" id="WP_146535513.1">
    <property type="nucleotide sequence ID" value="NZ_SJPX01000004.1"/>
</dbReference>
<dbReference type="OrthoDB" id="9810508at2"/>
<evidence type="ECO:0000259" key="1">
    <source>
        <dbReference type="Pfam" id="PF04028"/>
    </source>
</evidence>
<dbReference type="Proteomes" id="UP000317977">
    <property type="component" value="Unassembled WGS sequence"/>
</dbReference>